<evidence type="ECO:0000256" key="1">
    <source>
        <dbReference type="ARBA" id="ARBA00022729"/>
    </source>
</evidence>
<dbReference type="InterPro" id="IPR028994">
    <property type="entry name" value="Integrin_alpha_N"/>
</dbReference>
<evidence type="ECO:0000313" key="2">
    <source>
        <dbReference type="EMBL" id="KAF4334959.1"/>
    </source>
</evidence>
<dbReference type="AlphaFoldDB" id="A0A9P5AA12"/>
<name>A0A9P5AA12_9HYPO</name>
<reference evidence="2" key="1">
    <citation type="journal article" date="2017" name="Mycologia">
        <title>Fusarium algeriense, sp. nov., a novel toxigenic crown rot pathogen of durum wheat from Algeria is nested in the Fusarium burgessii species complex.</title>
        <authorList>
            <person name="Laraba I."/>
            <person name="Keddad A."/>
            <person name="Boureghda H."/>
            <person name="Abdallah N."/>
            <person name="Vaughan M.M."/>
            <person name="Proctor R.H."/>
            <person name="Busman M."/>
            <person name="O'Donnell K."/>
        </authorList>
    </citation>
    <scope>NUCLEOTIDE SEQUENCE</scope>
    <source>
        <strain evidence="2">NRRL 25174</strain>
    </source>
</reference>
<accession>A0A9P5AA12</accession>
<dbReference type="SUPFAM" id="SSF69318">
    <property type="entry name" value="Integrin alpha N-terminal domain"/>
    <property type="match status" value="1"/>
</dbReference>
<protein>
    <submittedName>
        <fullName evidence="2">Lipolytic G-D-S-L family</fullName>
    </submittedName>
</protein>
<organism evidence="2 3">
    <name type="scientific">Fusarium beomiforme</name>
    <dbReference type="NCBI Taxonomy" id="44412"/>
    <lineage>
        <taxon>Eukaryota</taxon>
        <taxon>Fungi</taxon>
        <taxon>Dikarya</taxon>
        <taxon>Ascomycota</taxon>
        <taxon>Pezizomycotina</taxon>
        <taxon>Sordariomycetes</taxon>
        <taxon>Hypocreomycetidae</taxon>
        <taxon>Hypocreales</taxon>
        <taxon>Nectriaceae</taxon>
        <taxon>Fusarium</taxon>
        <taxon>Fusarium burgessii species complex</taxon>
    </lineage>
</organism>
<dbReference type="Pfam" id="PF13517">
    <property type="entry name" value="FG-GAP_3"/>
    <property type="match status" value="1"/>
</dbReference>
<evidence type="ECO:0000313" key="3">
    <source>
        <dbReference type="Proteomes" id="UP000730481"/>
    </source>
</evidence>
<sequence length="173" mass="19118">MNNNKRADYVAIDTEEQKLRLYLNAGEDGDSTRFKSGGVVTIGTADPKNIRLADIDGDGFWDCIILFEGGRVEIYRNAIGEGSSDWYNLGSYEPSGIWRPPAEIQFIDIDGDGKADYVWTEPIAGSVKEWLNNYPNLPSWLEVGEVTKGAGTSGANVQFARLRPKKELPLLST</sequence>
<comment type="caution">
    <text evidence="2">The sequence shown here is derived from an EMBL/GenBank/DDBJ whole genome shotgun (WGS) entry which is preliminary data.</text>
</comment>
<proteinExistence type="predicted"/>
<reference evidence="2" key="2">
    <citation type="submission" date="2020-02" db="EMBL/GenBank/DDBJ databases">
        <title>Identification and distribution of gene clusters putatively required for synthesis of sphingolipid metabolism inhibitors in phylogenetically diverse species of the filamentous fungus Fusarium.</title>
        <authorList>
            <person name="Kim H.-S."/>
            <person name="Busman M."/>
            <person name="Brown D.W."/>
            <person name="Divon H."/>
            <person name="Uhlig S."/>
            <person name="Proctor R.H."/>
        </authorList>
    </citation>
    <scope>NUCLEOTIDE SEQUENCE</scope>
    <source>
        <strain evidence="2">NRRL 25174</strain>
    </source>
</reference>
<dbReference type="Proteomes" id="UP000730481">
    <property type="component" value="Unassembled WGS sequence"/>
</dbReference>
<dbReference type="OrthoDB" id="5104671at2759"/>
<gene>
    <name evidence="2" type="ORF">FBEOM_11216</name>
</gene>
<dbReference type="InterPro" id="IPR013517">
    <property type="entry name" value="FG-GAP"/>
</dbReference>
<keyword evidence="3" id="KW-1185">Reference proteome</keyword>
<dbReference type="EMBL" id="PVQB02000611">
    <property type="protein sequence ID" value="KAF4334959.1"/>
    <property type="molecule type" value="Genomic_DNA"/>
</dbReference>
<keyword evidence="1" id="KW-0732">Signal</keyword>